<comment type="caution">
    <text evidence="1">The sequence shown here is derived from an EMBL/GenBank/DDBJ whole genome shotgun (WGS) entry which is preliminary data.</text>
</comment>
<dbReference type="Proteomes" id="UP001501666">
    <property type="component" value="Unassembled WGS sequence"/>
</dbReference>
<protein>
    <submittedName>
        <fullName evidence="1">Uncharacterized protein</fullName>
    </submittedName>
</protein>
<name>A0ABN3TGB3_9ACTN</name>
<gene>
    <name evidence="1" type="ORF">GCM10010412_101540</name>
</gene>
<evidence type="ECO:0000313" key="2">
    <source>
        <dbReference type="Proteomes" id="UP001501666"/>
    </source>
</evidence>
<dbReference type="EMBL" id="BAAATE010000120">
    <property type="protein sequence ID" value="GAA2703742.1"/>
    <property type="molecule type" value="Genomic_DNA"/>
</dbReference>
<accession>A0ABN3TGB3</accession>
<reference evidence="1 2" key="1">
    <citation type="journal article" date="2019" name="Int. J. Syst. Evol. Microbiol.">
        <title>The Global Catalogue of Microorganisms (GCM) 10K type strain sequencing project: providing services to taxonomists for standard genome sequencing and annotation.</title>
        <authorList>
            <consortium name="The Broad Institute Genomics Platform"/>
            <consortium name="The Broad Institute Genome Sequencing Center for Infectious Disease"/>
            <person name="Wu L."/>
            <person name="Ma J."/>
        </authorList>
    </citation>
    <scope>NUCLEOTIDE SEQUENCE [LARGE SCALE GENOMIC DNA]</scope>
    <source>
        <strain evidence="1 2">JCM 6835</strain>
    </source>
</reference>
<dbReference type="RefSeq" id="WP_379504374.1">
    <property type="nucleotide sequence ID" value="NZ_JBHTEV010000001.1"/>
</dbReference>
<sequence>MSRRPTPPPPSAEVWLSGSRRPRPWRLPIRIEAESATENVLVGTPVAMMDRARDVIRQAMGKAR</sequence>
<keyword evidence="2" id="KW-1185">Reference proteome</keyword>
<proteinExistence type="predicted"/>
<evidence type="ECO:0000313" key="1">
    <source>
        <dbReference type="EMBL" id="GAA2703742.1"/>
    </source>
</evidence>
<organism evidence="1 2">
    <name type="scientific">Nonomuraea recticatena</name>
    <dbReference type="NCBI Taxonomy" id="46178"/>
    <lineage>
        <taxon>Bacteria</taxon>
        <taxon>Bacillati</taxon>
        <taxon>Actinomycetota</taxon>
        <taxon>Actinomycetes</taxon>
        <taxon>Streptosporangiales</taxon>
        <taxon>Streptosporangiaceae</taxon>
        <taxon>Nonomuraea</taxon>
    </lineage>
</organism>